<dbReference type="AlphaFoldDB" id="A0A1C4UQU5"/>
<protein>
    <submittedName>
        <fullName evidence="2">Uncharacterized protein</fullName>
    </submittedName>
</protein>
<evidence type="ECO:0000256" key="1">
    <source>
        <dbReference type="SAM" id="MobiDB-lite"/>
    </source>
</evidence>
<evidence type="ECO:0000313" key="2">
    <source>
        <dbReference type="EMBL" id="SCE74060.1"/>
    </source>
</evidence>
<reference evidence="3" key="1">
    <citation type="submission" date="2016-06" db="EMBL/GenBank/DDBJ databases">
        <authorList>
            <person name="Varghese N."/>
            <person name="Submissions Spin"/>
        </authorList>
    </citation>
    <scope>NUCLEOTIDE SEQUENCE [LARGE SCALE GENOMIC DNA]</scope>
    <source>
        <strain evidence="3">DSM 45160</strain>
    </source>
</reference>
<gene>
    <name evidence="2" type="ORF">GA0070612_0662</name>
</gene>
<evidence type="ECO:0000313" key="3">
    <source>
        <dbReference type="Proteomes" id="UP000198224"/>
    </source>
</evidence>
<dbReference type="Proteomes" id="UP000198224">
    <property type="component" value="Chromosome I"/>
</dbReference>
<organism evidence="2 3">
    <name type="scientific">Micromonospora chokoriensis</name>
    <dbReference type="NCBI Taxonomy" id="356851"/>
    <lineage>
        <taxon>Bacteria</taxon>
        <taxon>Bacillati</taxon>
        <taxon>Actinomycetota</taxon>
        <taxon>Actinomycetes</taxon>
        <taxon>Micromonosporales</taxon>
        <taxon>Micromonosporaceae</taxon>
        <taxon>Micromonospora</taxon>
    </lineage>
</organism>
<dbReference type="EMBL" id="LT607409">
    <property type="protein sequence ID" value="SCE74060.1"/>
    <property type="molecule type" value="Genomic_DNA"/>
</dbReference>
<feature type="region of interest" description="Disordered" evidence="1">
    <location>
        <begin position="290"/>
        <end position="317"/>
    </location>
</feature>
<proteinExistence type="predicted"/>
<feature type="compositionally biased region" description="Basic and acidic residues" evidence="1">
    <location>
        <begin position="290"/>
        <end position="311"/>
    </location>
</feature>
<accession>A0A1C4UQU5</accession>
<sequence>MDRRLPPLGRTVGTVSEYQYYEFSAVDRPLTGRERAELRSLSTRANITATSFANTYEWGNFKADPRKLMERYFDAHLYLANWGSRRLMLRLPKHVLDSGTVAQYCQGDSASAWTAGEHVIIDLHDEDEDGTDEWDLDGHGLLTSIIPVRAGLAAGDLRLLYLAWLRCIPSEEIADDEPEPPVPAGMGTLDASLTAVAEFLRIDPDLIAAATTGSAPPAASEPTAAQLRTWVVGLPARDKDAILSDLITGGDSHLRSQLLRRYRAAHPTDTPTPAAARTAGQLLATAADLRAERERRDAEQRERDQVSRERSAAAARQRHLDTLAVDQPAVWQRVDELIATKKPREYDTAVQLLVDLHDLSERDGDSSSFQHGLAELRAAHARKPSLLERLNLAGLET</sequence>
<name>A0A1C4UQU5_9ACTN</name>
<keyword evidence="3" id="KW-1185">Reference proteome</keyword>